<keyword evidence="1" id="KW-0472">Membrane</keyword>
<dbReference type="AlphaFoldDB" id="A0A5B7ST43"/>
<reference evidence="2 3" key="1">
    <citation type="submission" date="2019-05" db="EMBL/GenBank/DDBJ databases">
        <title>Genome sequencing of F202Z8.</title>
        <authorList>
            <person name="Kwon Y.M."/>
        </authorList>
    </citation>
    <scope>NUCLEOTIDE SEQUENCE [LARGE SCALE GENOMIC DNA]</scope>
    <source>
        <strain evidence="2 3">F202Z8</strain>
    </source>
</reference>
<organism evidence="2 3">
    <name type="scientific">Aggregatimonas sangjinii</name>
    <dbReference type="NCBI Taxonomy" id="2583587"/>
    <lineage>
        <taxon>Bacteria</taxon>
        <taxon>Pseudomonadati</taxon>
        <taxon>Bacteroidota</taxon>
        <taxon>Flavobacteriia</taxon>
        <taxon>Flavobacteriales</taxon>
        <taxon>Flavobacteriaceae</taxon>
        <taxon>Aggregatimonas</taxon>
    </lineage>
</organism>
<gene>
    <name evidence="2" type="ORF">FGM00_17635</name>
</gene>
<evidence type="ECO:0000313" key="2">
    <source>
        <dbReference type="EMBL" id="QCX01846.1"/>
    </source>
</evidence>
<proteinExistence type="predicted"/>
<sequence length="312" mass="36200">MISSFFGKTKPINYIILITFIFIFYWFVHFIVFDKTYGLEELVLQLVILAILSFGLFVLNFIVKRNKITGTHSFAILFFTMLLMVFPQTLIDNNAVLCTFFLFLTMRRLISVRSMKTIRLKIFDATLWIVTASIFYDWALIYLLVVFLAIYIYEPKNLKNWMAPLAGLFTVFMIMYCVLVLTGNTDFLQEHYRLEYTFDKAYFLNWLHSTKLVLYIIGISFVGFMSFLSVGKAGVGKVATLRLIAFLFFLGLVLEVLIATPGKYPIMVTFFPAAIFLAKYVESIKKANIKEIVLMLSIFIPFMVFFIGLIIR</sequence>
<feature type="transmembrane region" description="Helical" evidence="1">
    <location>
        <begin position="75"/>
        <end position="105"/>
    </location>
</feature>
<keyword evidence="1" id="KW-0812">Transmembrane</keyword>
<evidence type="ECO:0000256" key="1">
    <source>
        <dbReference type="SAM" id="Phobius"/>
    </source>
</evidence>
<feature type="transmembrane region" description="Helical" evidence="1">
    <location>
        <begin position="264"/>
        <end position="281"/>
    </location>
</feature>
<feature type="transmembrane region" description="Helical" evidence="1">
    <location>
        <begin position="44"/>
        <end position="63"/>
    </location>
</feature>
<feature type="transmembrane region" description="Helical" evidence="1">
    <location>
        <begin position="125"/>
        <end position="153"/>
    </location>
</feature>
<evidence type="ECO:0008006" key="4">
    <source>
        <dbReference type="Google" id="ProtNLM"/>
    </source>
</evidence>
<keyword evidence="1" id="KW-1133">Transmembrane helix</keyword>
<protein>
    <recommendedName>
        <fullName evidence="4">Beta-carotene 15,15'-monooxygenase</fullName>
    </recommendedName>
</protein>
<feature type="transmembrane region" description="Helical" evidence="1">
    <location>
        <begin position="165"/>
        <end position="183"/>
    </location>
</feature>
<dbReference type="OrthoDB" id="1439867at2"/>
<feature type="transmembrane region" description="Helical" evidence="1">
    <location>
        <begin position="212"/>
        <end position="231"/>
    </location>
</feature>
<feature type="transmembrane region" description="Helical" evidence="1">
    <location>
        <begin position="12"/>
        <end position="32"/>
    </location>
</feature>
<dbReference type="KEGG" id="asag:FGM00_17635"/>
<dbReference type="RefSeq" id="WP_138854183.1">
    <property type="nucleotide sequence ID" value="NZ_CP040710.1"/>
</dbReference>
<dbReference type="Proteomes" id="UP000310017">
    <property type="component" value="Chromosome"/>
</dbReference>
<name>A0A5B7ST43_9FLAO</name>
<accession>A0A5B7ST43</accession>
<feature type="transmembrane region" description="Helical" evidence="1">
    <location>
        <begin position="238"/>
        <end position="258"/>
    </location>
</feature>
<keyword evidence="3" id="KW-1185">Reference proteome</keyword>
<dbReference type="EMBL" id="CP040710">
    <property type="protein sequence ID" value="QCX01846.1"/>
    <property type="molecule type" value="Genomic_DNA"/>
</dbReference>
<evidence type="ECO:0000313" key="3">
    <source>
        <dbReference type="Proteomes" id="UP000310017"/>
    </source>
</evidence>
<feature type="transmembrane region" description="Helical" evidence="1">
    <location>
        <begin position="293"/>
        <end position="311"/>
    </location>
</feature>